<accession>A0A939TFN8</accession>
<evidence type="ECO:0000313" key="1">
    <source>
        <dbReference type="EMBL" id="MBO2454570.1"/>
    </source>
</evidence>
<dbReference type="Proteomes" id="UP000669179">
    <property type="component" value="Unassembled WGS sequence"/>
</dbReference>
<evidence type="ECO:0000313" key="2">
    <source>
        <dbReference type="Proteomes" id="UP000669179"/>
    </source>
</evidence>
<name>A0A939TFN8_9ACTN</name>
<gene>
    <name evidence="1" type="ORF">J4573_46305</name>
</gene>
<comment type="caution">
    <text evidence="1">The sequence shown here is derived from an EMBL/GenBank/DDBJ whole genome shotgun (WGS) entry which is preliminary data.</text>
</comment>
<proteinExistence type="predicted"/>
<dbReference type="RefSeq" id="WP_208262781.1">
    <property type="nucleotide sequence ID" value="NZ_JAGEOJ010000027.1"/>
</dbReference>
<sequence length="90" mass="9270">MSTTMSTSELAQILFTTPLQASVSPSSAQVRAAIDDRLAACGMDCGTCIAAVAQEAGDHPEAYAARMRWALNAVTAAYAVETADTFAIAA</sequence>
<keyword evidence="2" id="KW-1185">Reference proteome</keyword>
<reference evidence="1" key="1">
    <citation type="submission" date="2021-03" db="EMBL/GenBank/DDBJ databases">
        <authorList>
            <person name="Kanchanasin P."/>
            <person name="Saeng-In P."/>
            <person name="Phongsopitanun W."/>
            <person name="Yuki M."/>
            <person name="Kudo T."/>
            <person name="Ohkuma M."/>
            <person name="Tanasupawat S."/>
        </authorList>
    </citation>
    <scope>NUCLEOTIDE SEQUENCE</scope>
    <source>
        <strain evidence="1">GKU 128</strain>
    </source>
</reference>
<protein>
    <submittedName>
        <fullName evidence="1">Uncharacterized protein</fullName>
    </submittedName>
</protein>
<organism evidence="1 2">
    <name type="scientific">Actinomadura barringtoniae</name>
    <dbReference type="NCBI Taxonomy" id="1427535"/>
    <lineage>
        <taxon>Bacteria</taxon>
        <taxon>Bacillati</taxon>
        <taxon>Actinomycetota</taxon>
        <taxon>Actinomycetes</taxon>
        <taxon>Streptosporangiales</taxon>
        <taxon>Thermomonosporaceae</taxon>
        <taxon>Actinomadura</taxon>
    </lineage>
</organism>
<dbReference type="AlphaFoldDB" id="A0A939TFN8"/>
<dbReference type="EMBL" id="JAGEOJ010000027">
    <property type="protein sequence ID" value="MBO2454570.1"/>
    <property type="molecule type" value="Genomic_DNA"/>
</dbReference>